<evidence type="ECO:0000313" key="1">
    <source>
        <dbReference type="EMBL" id="RKO92744.1"/>
    </source>
</evidence>
<keyword evidence="2" id="KW-1185">Reference proteome</keyword>
<organism evidence="1 2">
    <name type="scientific">Blyttiomyces helicus</name>
    <dbReference type="NCBI Taxonomy" id="388810"/>
    <lineage>
        <taxon>Eukaryota</taxon>
        <taxon>Fungi</taxon>
        <taxon>Fungi incertae sedis</taxon>
        <taxon>Chytridiomycota</taxon>
        <taxon>Chytridiomycota incertae sedis</taxon>
        <taxon>Chytridiomycetes</taxon>
        <taxon>Chytridiomycetes incertae sedis</taxon>
        <taxon>Blyttiomyces</taxon>
    </lineage>
</organism>
<reference evidence="2" key="1">
    <citation type="journal article" date="2018" name="Nat. Microbiol.">
        <title>Leveraging single-cell genomics to expand the fungal tree of life.</title>
        <authorList>
            <person name="Ahrendt S.R."/>
            <person name="Quandt C.A."/>
            <person name="Ciobanu D."/>
            <person name="Clum A."/>
            <person name="Salamov A."/>
            <person name="Andreopoulos B."/>
            <person name="Cheng J.F."/>
            <person name="Woyke T."/>
            <person name="Pelin A."/>
            <person name="Henrissat B."/>
            <person name="Reynolds N.K."/>
            <person name="Benny G.L."/>
            <person name="Smith M.E."/>
            <person name="James T.Y."/>
            <person name="Grigoriev I.V."/>
        </authorList>
    </citation>
    <scope>NUCLEOTIDE SEQUENCE [LARGE SCALE GENOMIC DNA]</scope>
</reference>
<name>A0A4P9WIW0_9FUNG</name>
<gene>
    <name evidence="1" type="ORF">BDK51DRAFT_47294</name>
</gene>
<dbReference type="EMBL" id="KZ994513">
    <property type="protein sequence ID" value="RKO92744.1"/>
    <property type="molecule type" value="Genomic_DNA"/>
</dbReference>
<protein>
    <submittedName>
        <fullName evidence="1">Uncharacterized protein</fullName>
    </submittedName>
</protein>
<proteinExistence type="predicted"/>
<sequence length="226" mass="24967">MDKPPSQQKLFGPSVREVMRTGRMGQGGPRLCRRTVKDRRAEGLEGFGLVEGKEAQAKCRAMTKGVFGVEDVVFFYAGGFVVVGSGKTSVVLKLAEGDGSTKGAGETELLRVIHVDINGPMEVASLGESNNMIVFIHDRRPRIKMKKSQALPALWDFIIQAEHQARHKVCIVRAYNTDEILSAVCGEQHLHDRGDGTRDAVVRDMERRFWAVATLIAAYLWNCGPK</sequence>
<dbReference type="OrthoDB" id="413361at2759"/>
<accession>A0A4P9WIW0</accession>
<evidence type="ECO:0000313" key="2">
    <source>
        <dbReference type="Proteomes" id="UP000269721"/>
    </source>
</evidence>
<dbReference type="Proteomes" id="UP000269721">
    <property type="component" value="Unassembled WGS sequence"/>
</dbReference>
<dbReference type="AlphaFoldDB" id="A0A4P9WIW0"/>